<evidence type="ECO:0000256" key="2">
    <source>
        <dbReference type="SAM" id="SignalP"/>
    </source>
</evidence>
<dbReference type="Proteomes" id="UP000789845">
    <property type="component" value="Unassembled WGS sequence"/>
</dbReference>
<protein>
    <submittedName>
        <fullName evidence="3">Uncharacterized protein</fullName>
    </submittedName>
</protein>
<evidence type="ECO:0000313" key="3">
    <source>
        <dbReference type="EMBL" id="CAG9608535.1"/>
    </source>
</evidence>
<organism evidence="3 4">
    <name type="scientific">Pseudoneobacillus rhizosphaerae</name>
    <dbReference type="NCBI Taxonomy" id="2880968"/>
    <lineage>
        <taxon>Bacteria</taxon>
        <taxon>Bacillati</taxon>
        <taxon>Bacillota</taxon>
        <taxon>Bacilli</taxon>
        <taxon>Bacillales</taxon>
        <taxon>Bacillaceae</taxon>
        <taxon>Pseudoneobacillus</taxon>
    </lineage>
</organism>
<reference evidence="3" key="1">
    <citation type="submission" date="2021-10" db="EMBL/GenBank/DDBJ databases">
        <authorList>
            <person name="Criscuolo A."/>
        </authorList>
    </citation>
    <scope>NUCLEOTIDE SEQUENCE</scope>
    <source>
        <strain evidence="3">CIP111885</strain>
    </source>
</reference>
<keyword evidence="4" id="KW-1185">Reference proteome</keyword>
<dbReference type="RefSeq" id="WP_230496767.1">
    <property type="nucleotide sequence ID" value="NZ_CAKJTG010000010.1"/>
</dbReference>
<proteinExistence type="predicted"/>
<feature type="chain" id="PRO_5039005769" evidence="2">
    <location>
        <begin position="24"/>
        <end position="228"/>
    </location>
</feature>
<feature type="signal peptide" evidence="2">
    <location>
        <begin position="1"/>
        <end position="23"/>
    </location>
</feature>
<dbReference type="AlphaFoldDB" id="A0A9C7LBH0"/>
<evidence type="ECO:0000256" key="1">
    <source>
        <dbReference type="SAM" id="Coils"/>
    </source>
</evidence>
<sequence>MKKLLSILFVFSLILGIGTNAFAGEDKVVKEKLKAIELVNKTNEKIRKEIEKGVKKAEKLQADYYTDIEKLQSKDKDLRSKTTVNNVQDQNIIKEVDEIFSLIEEEVSNVAKTGDISDEMVVVNDKMTTLVSKEQFKCDDIVGTTEENGICRIKNGEPFNSNYKELDDKYNSELEKVITNVYYETLKMSTETISKVKEVGYIAECSWVPVEFGHLIVWIDPIRIVGEI</sequence>
<comment type="caution">
    <text evidence="3">The sequence shown here is derived from an EMBL/GenBank/DDBJ whole genome shotgun (WGS) entry which is preliminary data.</text>
</comment>
<accession>A0A9C7LBH0</accession>
<dbReference type="EMBL" id="CAKJTG010000010">
    <property type="protein sequence ID" value="CAG9608535.1"/>
    <property type="molecule type" value="Genomic_DNA"/>
</dbReference>
<gene>
    <name evidence="3" type="ORF">NEOCIP111885_02229</name>
</gene>
<name>A0A9C7LBH0_9BACI</name>
<feature type="coiled-coil region" evidence="1">
    <location>
        <begin position="43"/>
        <end position="74"/>
    </location>
</feature>
<keyword evidence="1" id="KW-0175">Coiled coil</keyword>
<evidence type="ECO:0000313" key="4">
    <source>
        <dbReference type="Proteomes" id="UP000789845"/>
    </source>
</evidence>
<keyword evidence="2" id="KW-0732">Signal</keyword>